<dbReference type="Pfam" id="PF14322">
    <property type="entry name" value="SusD-like_3"/>
    <property type="match status" value="1"/>
</dbReference>
<evidence type="ECO:0000256" key="3">
    <source>
        <dbReference type="ARBA" id="ARBA00022729"/>
    </source>
</evidence>
<comment type="subcellular location">
    <subcellularLocation>
        <location evidence="1">Cell outer membrane</location>
    </subcellularLocation>
</comment>
<dbReference type="Gene3D" id="1.25.40.390">
    <property type="match status" value="2"/>
</dbReference>
<gene>
    <name evidence="9" type="ORF">F1644_08830</name>
    <name evidence="8" type="ORF">GGR15_004464</name>
</gene>
<dbReference type="InterPro" id="IPR012944">
    <property type="entry name" value="SusD_RagB_dom"/>
</dbReference>
<dbReference type="Proteomes" id="UP001302374">
    <property type="component" value="Chromosome"/>
</dbReference>
<keyword evidence="4" id="KW-0472">Membrane</keyword>
<organism evidence="8 10">
    <name type="scientific">Butyricimonas paravirosa</name>
    <dbReference type="NCBI Taxonomy" id="1472417"/>
    <lineage>
        <taxon>Bacteria</taxon>
        <taxon>Pseudomonadati</taxon>
        <taxon>Bacteroidota</taxon>
        <taxon>Bacteroidia</taxon>
        <taxon>Bacteroidales</taxon>
        <taxon>Odoribacteraceae</taxon>
        <taxon>Butyricimonas</taxon>
    </lineage>
</organism>
<feature type="domain" description="RagB/SusD" evidence="6">
    <location>
        <begin position="296"/>
        <end position="526"/>
    </location>
</feature>
<evidence type="ECO:0000313" key="11">
    <source>
        <dbReference type="Proteomes" id="UP001302374"/>
    </source>
</evidence>
<dbReference type="InterPro" id="IPR011990">
    <property type="entry name" value="TPR-like_helical_dom_sf"/>
</dbReference>
<evidence type="ECO:0000313" key="9">
    <source>
        <dbReference type="EMBL" id="WOF12361.1"/>
    </source>
</evidence>
<comment type="similarity">
    <text evidence="2">Belongs to the SusD family.</text>
</comment>
<dbReference type="EMBL" id="CP043839">
    <property type="protein sequence ID" value="WOF12361.1"/>
    <property type="molecule type" value="Genomic_DNA"/>
</dbReference>
<evidence type="ECO:0000313" key="8">
    <source>
        <dbReference type="EMBL" id="NJC20801.1"/>
    </source>
</evidence>
<dbReference type="GeneID" id="86891390"/>
<dbReference type="EMBL" id="JAATLI010000023">
    <property type="protein sequence ID" value="NJC20801.1"/>
    <property type="molecule type" value="Genomic_DNA"/>
</dbReference>
<dbReference type="InterPro" id="IPR033985">
    <property type="entry name" value="SusD-like_N"/>
</dbReference>
<dbReference type="AlphaFoldDB" id="A0A7X6BM54"/>
<dbReference type="Proteomes" id="UP000576368">
    <property type="component" value="Unassembled WGS sequence"/>
</dbReference>
<proteinExistence type="inferred from homology"/>
<keyword evidence="3" id="KW-0732">Signal</keyword>
<evidence type="ECO:0000256" key="4">
    <source>
        <dbReference type="ARBA" id="ARBA00023136"/>
    </source>
</evidence>
<evidence type="ECO:0000256" key="2">
    <source>
        <dbReference type="ARBA" id="ARBA00006275"/>
    </source>
</evidence>
<keyword evidence="11" id="KW-1185">Reference proteome</keyword>
<feature type="domain" description="SusD-like N-terminal" evidence="7">
    <location>
        <begin position="38"/>
        <end position="219"/>
    </location>
</feature>
<keyword evidence="5" id="KW-0998">Cell outer membrane</keyword>
<evidence type="ECO:0000259" key="6">
    <source>
        <dbReference type="Pfam" id="PF07980"/>
    </source>
</evidence>
<dbReference type="GO" id="GO:0009279">
    <property type="term" value="C:cell outer membrane"/>
    <property type="evidence" value="ECO:0007669"/>
    <property type="project" value="UniProtKB-SubCell"/>
</dbReference>
<dbReference type="SUPFAM" id="SSF48452">
    <property type="entry name" value="TPR-like"/>
    <property type="match status" value="1"/>
</dbReference>
<reference evidence="9 11" key="1">
    <citation type="submission" date="2019-09" db="EMBL/GenBank/DDBJ databases">
        <title>Butyricimonas paravirosa DSM 105722 (=214-4 = JCM 18677 = CCUG 65563).</title>
        <authorList>
            <person name="Le Roy T."/>
            <person name="Cani P.D."/>
        </authorList>
    </citation>
    <scope>NUCLEOTIDE SEQUENCE [LARGE SCALE GENOMIC DNA]</scope>
    <source>
        <strain evidence="9 11">DSM 105722</strain>
    </source>
</reference>
<dbReference type="Pfam" id="PF07980">
    <property type="entry name" value="SusD_RagB"/>
    <property type="match status" value="1"/>
</dbReference>
<protein>
    <submittedName>
        <fullName evidence="9">RagB/SusD family nutrient uptake outer membrane protein</fullName>
    </submittedName>
    <submittedName>
        <fullName evidence="8">Uncharacterized protein YceK</fullName>
    </submittedName>
</protein>
<reference evidence="8 10" key="2">
    <citation type="submission" date="2020-03" db="EMBL/GenBank/DDBJ databases">
        <title>Genomic Encyclopedia of Type Strains, Phase IV (KMG-IV): sequencing the most valuable type-strain genomes for metagenomic binning, comparative biology and taxonomic classification.</title>
        <authorList>
            <person name="Goeker M."/>
        </authorList>
    </citation>
    <scope>NUCLEOTIDE SEQUENCE [LARGE SCALE GENOMIC DNA]</scope>
    <source>
        <strain evidence="8 10">DSM 105722</strain>
    </source>
</reference>
<evidence type="ECO:0000256" key="5">
    <source>
        <dbReference type="ARBA" id="ARBA00023237"/>
    </source>
</evidence>
<evidence type="ECO:0000259" key="7">
    <source>
        <dbReference type="Pfam" id="PF14322"/>
    </source>
</evidence>
<evidence type="ECO:0000313" key="10">
    <source>
        <dbReference type="Proteomes" id="UP000576368"/>
    </source>
</evidence>
<name>A0A7X6BM54_9BACT</name>
<evidence type="ECO:0000256" key="1">
    <source>
        <dbReference type="ARBA" id="ARBA00004442"/>
    </source>
</evidence>
<dbReference type="RefSeq" id="WP_118305177.1">
    <property type="nucleotide sequence ID" value="NZ_BMPA01000023.1"/>
</dbReference>
<accession>A0A7X6BM54</accession>
<sequence length="575" mass="66877">MKKIFIYLLLFSALWNTGCEGVLEVEPENSVTYTNYFKTVQDAEAILAGCERKIKMIKMPMGAMYYVATAHCGAGLLVDVYDYQIDAYRSMAPSRYECSVSSCYAIIEQAHMLLDNAHRFEISEEELRPYLQQAHFARAIGYFELAREWGEVPIVTDYVNYPPVPQSPVSEVFDEVEKSALIAFELPIYEELTDGYGKPRTSKQYASKGAAAALLAQLYAWRAAVENKPEYWKEAEKYCTMIIEGKVGHYALATDPHEVCNVVMKGESSEGIWEILNTIASGEFDPNYGFGQDAYYEQTFFSTYPVRTESNMGPDPDNYSTQFYKERVNRMYDKEDMRRDAYFYAVDADSLYVIYNQASGEMVQKYVVKENGRSRYYRLNRSTWKVEEENGLLGAGETISAAYDNRRIDMAFLQKYRFPYYAKEDNSLEPFYMGMEMNRVVWRLADIYLLRAECRAYQGKANAEDDLNIIRHRAYGNDNHKYTTAEGDIKLAIFREREKEFLFEDNRWYDVVRNGFNHLNGHTDYDYIRNELSEAYADLTDQDIRDGALYLSFSSYIFVNNELIRQNVYWNQKVQ</sequence>